<evidence type="ECO:0000313" key="3">
    <source>
        <dbReference type="Proteomes" id="UP001341245"/>
    </source>
</evidence>
<dbReference type="InterPro" id="IPR050587">
    <property type="entry name" value="GNT1/Glycosyltrans_8"/>
</dbReference>
<name>A0ABR0T8K9_AURPU</name>
<accession>A0ABR0T8K9</accession>
<comment type="caution">
    <text evidence="2">The sequence shown here is derived from an EMBL/GenBank/DDBJ whole genome shotgun (WGS) entry which is preliminary data.</text>
</comment>
<dbReference type="Gene3D" id="3.90.550.10">
    <property type="entry name" value="Spore Coat Polysaccharide Biosynthesis Protein SpsA, Chain A"/>
    <property type="match status" value="1"/>
</dbReference>
<feature type="compositionally biased region" description="Low complexity" evidence="1">
    <location>
        <begin position="588"/>
        <end position="606"/>
    </location>
</feature>
<evidence type="ECO:0008006" key="4">
    <source>
        <dbReference type="Google" id="ProtNLM"/>
    </source>
</evidence>
<dbReference type="SUPFAM" id="SSF53448">
    <property type="entry name" value="Nucleotide-diphospho-sugar transferases"/>
    <property type="match status" value="1"/>
</dbReference>
<dbReference type="Proteomes" id="UP001341245">
    <property type="component" value="Unassembled WGS sequence"/>
</dbReference>
<dbReference type="Pfam" id="PF01501">
    <property type="entry name" value="Glyco_transf_8"/>
    <property type="match status" value="1"/>
</dbReference>
<reference evidence="2 3" key="1">
    <citation type="submission" date="2023-11" db="EMBL/GenBank/DDBJ databases">
        <title>Draft genome sequence and annotation of the polyextremotolerant black yeast-like fungus Aureobasidium pullulans NRRL 62042.</title>
        <authorList>
            <person name="Dielentheis-Frenken M.R.E."/>
            <person name="Wibberg D."/>
            <person name="Blank L.M."/>
            <person name="Tiso T."/>
        </authorList>
    </citation>
    <scope>NUCLEOTIDE SEQUENCE [LARGE SCALE GENOMIC DNA]</scope>
    <source>
        <strain evidence="2 3">NRRL 62042</strain>
    </source>
</reference>
<dbReference type="CDD" id="cd02537">
    <property type="entry name" value="GT8_Glycogenin"/>
    <property type="match status" value="1"/>
</dbReference>
<evidence type="ECO:0000256" key="1">
    <source>
        <dbReference type="SAM" id="MobiDB-lite"/>
    </source>
</evidence>
<dbReference type="InterPro" id="IPR029044">
    <property type="entry name" value="Nucleotide-diphossugar_trans"/>
</dbReference>
<feature type="region of interest" description="Disordered" evidence="1">
    <location>
        <begin position="464"/>
        <end position="484"/>
    </location>
</feature>
<feature type="compositionally biased region" description="Basic and acidic residues" evidence="1">
    <location>
        <begin position="541"/>
        <end position="550"/>
    </location>
</feature>
<dbReference type="EMBL" id="JASGXD010000018">
    <property type="protein sequence ID" value="KAK6000320.1"/>
    <property type="molecule type" value="Genomic_DNA"/>
</dbReference>
<organism evidence="2 3">
    <name type="scientific">Aureobasidium pullulans</name>
    <name type="common">Black yeast</name>
    <name type="synonym">Pullularia pullulans</name>
    <dbReference type="NCBI Taxonomy" id="5580"/>
    <lineage>
        <taxon>Eukaryota</taxon>
        <taxon>Fungi</taxon>
        <taxon>Dikarya</taxon>
        <taxon>Ascomycota</taxon>
        <taxon>Pezizomycotina</taxon>
        <taxon>Dothideomycetes</taxon>
        <taxon>Dothideomycetidae</taxon>
        <taxon>Dothideales</taxon>
        <taxon>Saccotheciaceae</taxon>
        <taxon>Aureobasidium</taxon>
    </lineage>
</organism>
<dbReference type="InterPro" id="IPR002495">
    <property type="entry name" value="Glyco_trans_8"/>
</dbReference>
<evidence type="ECO:0000313" key="2">
    <source>
        <dbReference type="EMBL" id="KAK6000320.1"/>
    </source>
</evidence>
<feature type="compositionally biased region" description="Basic and acidic residues" evidence="1">
    <location>
        <begin position="356"/>
        <end position="369"/>
    </location>
</feature>
<gene>
    <name evidence="2" type="ORF">QM012_003952</name>
</gene>
<dbReference type="PANTHER" id="PTHR11183">
    <property type="entry name" value="GLYCOGENIN SUBFAMILY MEMBER"/>
    <property type="match status" value="1"/>
</dbReference>
<feature type="compositionally biased region" description="Polar residues" evidence="1">
    <location>
        <begin position="607"/>
        <end position="621"/>
    </location>
</feature>
<protein>
    <recommendedName>
        <fullName evidence="4">Nucleotide-diphospho-sugar transferase</fullName>
    </recommendedName>
</protein>
<feature type="region of interest" description="Disordered" evidence="1">
    <location>
        <begin position="515"/>
        <end position="637"/>
    </location>
</feature>
<feature type="region of interest" description="Disordered" evidence="1">
    <location>
        <begin position="343"/>
        <end position="386"/>
    </location>
</feature>
<proteinExistence type="predicted"/>
<sequence length="637" mass="71056">MAGRLEDVYCTLVTSDSYVAGAAVLAHSLRDNGTKKKLAVLITVDSLRSATITELKSLYDYVIPVERITSPNLANLYLMGRGDLRDAFTKINLWRQTQFRKIVYLDADTVALRAPDELFDLEASFAGAPDVGWPDAFNTGVMVISPHMGDYWALKTLAATGDSFDGADQGLLNQYYEHKNWHRLSFVYNCTPSANYQYEPAYRYHKSRIAVVHFIGKNKPWNSPRSQSATPGAYNELLYRWWAVYDRHFKEPAAEYTSGRYSPASSPIPEPEAPILTTEADPADVRELGEELVQGLVEPTPTVEQRRFSAPRAEWDATRMEPPTHSKPEAANFPTTTYDFNQDKELFRPPTSYPEPPKDMWYEVPKTKPDPPTAKPKPVFPWEERQAPAPTRRFLEDLESPDSTPQPGVTIPSADFTASVNNSPATPIIKVTTDEPWQDYAANSKNAWDGVIGIENYIRRLNDAQTSRRRSSVHPKSPTTSTRFERKESLILTDFPSEVDRPSLPVTPAPIRRANFWSGERDNNGQLPSAEGVPEQADWNPEEKLEELRRGSLTTPLDLKMPEKKLPNREMPSTAPALDNKEAAPSNSQASTSQGASSSTSGTTATPHFNNPVFSGSSSASKAEEVLSPTEHGSRQF</sequence>
<feature type="compositionally biased region" description="Pro residues" evidence="1">
    <location>
        <begin position="370"/>
        <end position="379"/>
    </location>
</feature>
<keyword evidence="3" id="KW-1185">Reference proteome</keyword>